<organism evidence="13 14">
    <name type="scientific">Thalassospira xiamenensis</name>
    <dbReference type="NCBI Taxonomy" id="220697"/>
    <lineage>
        <taxon>Bacteria</taxon>
        <taxon>Pseudomonadati</taxon>
        <taxon>Pseudomonadota</taxon>
        <taxon>Alphaproteobacteria</taxon>
        <taxon>Rhodospirillales</taxon>
        <taxon>Thalassospiraceae</taxon>
        <taxon>Thalassospira</taxon>
    </lineage>
</organism>
<sequence length="482" mass="53149">MSLRNNLEEFYVRAKDAGSAAFRELFERFPRLDPNSKQSKATRSAEEREFLPAAIEIMETPANPLGRTVALSLAGFFTIAIGWAVIGQVDVVAVAQGRLMPTGGVKQIQPLEIGIVRAIHVRDGQHVTAGDLLIELDPTESEADKGQLLHERDAAALDIARLRAFLNGMDESTVAALSRHATLNDEILQTAEQKLRSDLSAFFAKLAAKDAEAAKLRAERASINAEIAKSRELLPLLVEREGSLSSLVSDGISTKPVWLEVKQQLIETTSNLEIYRNRLEEADASITAAEKDRENLIAQTKQQTLEELLDARNKFETAVITLRKAESREERHQLRAPVSGTIQQLAVHTIRGVVSPAESLMVVVPDDVELEAVAKVQNKDAGFVSTQQDAVIKIDSFPFTRYGKIDGKVKSISRDAIQDEDLGLVYEVRATLDTSEIFADGRMVKLTPGMTASVEVKTGKRRIIEFLLSPVMKYGDEALRER</sequence>
<comment type="similarity">
    <text evidence="2 9">Belongs to the membrane fusion protein (MFP) (TC 8.A.1) family.</text>
</comment>
<dbReference type="NCBIfam" id="TIGR01843">
    <property type="entry name" value="type_I_hlyD"/>
    <property type="match status" value="1"/>
</dbReference>
<dbReference type="InterPro" id="IPR050739">
    <property type="entry name" value="MFP"/>
</dbReference>
<name>A0ABR5XY85_9PROT</name>
<dbReference type="Gene3D" id="1.10.287.470">
    <property type="entry name" value="Helix hairpin bin"/>
    <property type="match status" value="1"/>
</dbReference>
<dbReference type="InterPro" id="IPR058982">
    <property type="entry name" value="Beta-barrel_AprE"/>
</dbReference>
<evidence type="ECO:0000256" key="8">
    <source>
        <dbReference type="ARBA" id="ARBA00023136"/>
    </source>
</evidence>
<evidence type="ECO:0000313" key="13">
    <source>
        <dbReference type="EMBL" id="KZC97688.1"/>
    </source>
</evidence>
<evidence type="ECO:0000256" key="4">
    <source>
        <dbReference type="ARBA" id="ARBA00022475"/>
    </source>
</evidence>
<proteinExistence type="inferred from homology"/>
<keyword evidence="14" id="KW-1185">Reference proteome</keyword>
<evidence type="ECO:0000256" key="1">
    <source>
        <dbReference type="ARBA" id="ARBA00004377"/>
    </source>
</evidence>
<keyword evidence="3 9" id="KW-0813">Transport</keyword>
<dbReference type="InterPro" id="IPR010129">
    <property type="entry name" value="T1SS_HlyD"/>
</dbReference>
<evidence type="ECO:0000256" key="2">
    <source>
        <dbReference type="ARBA" id="ARBA00009477"/>
    </source>
</evidence>
<dbReference type="Pfam" id="PF26002">
    <property type="entry name" value="Beta-barrel_AprE"/>
    <property type="match status" value="1"/>
</dbReference>
<reference evidence="13 14" key="1">
    <citation type="submission" date="2015-12" db="EMBL/GenBank/DDBJ databases">
        <title>Genome sequence of Thalassospira xiamenensis MCCC 1A03005.</title>
        <authorList>
            <person name="Lu L."/>
            <person name="Lai Q."/>
            <person name="Shao Z."/>
            <person name="Qian P."/>
        </authorList>
    </citation>
    <scope>NUCLEOTIDE SEQUENCE [LARGE SCALE GENOMIC DNA]</scope>
    <source>
        <strain evidence="13 14">MCCC 1A03005</strain>
    </source>
</reference>
<dbReference type="Gene3D" id="2.40.50.100">
    <property type="match status" value="1"/>
</dbReference>
<evidence type="ECO:0000256" key="5">
    <source>
        <dbReference type="ARBA" id="ARBA00022519"/>
    </source>
</evidence>
<evidence type="ECO:0000256" key="6">
    <source>
        <dbReference type="ARBA" id="ARBA00022692"/>
    </source>
</evidence>
<keyword evidence="5 9" id="KW-0997">Cell inner membrane</keyword>
<evidence type="ECO:0000256" key="10">
    <source>
        <dbReference type="SAM" id="Coils"/>
    </source>
</evidence>
<keyword evidence="10" id="KW-0175">Coiled coil</keyword>
<keyword evidence="7" id="KW-1133">Transmembrane helix</keyword>
<protein>
    <recommendedName>
        <fullName evidence="9">Membrane fusion protein (MFP) family protein</fullName>
    </recommendedName>
</protein>
<feature type="domain" description="CyaD-like alpha-helical hairpin" evidence="11">
    <location>
        <begin position="137"/>
        <end position="330"/>
    </location>
</feature>
<dbReference type="EMBL" id="LPXL01000051">
    <property type="protein sequence ID" value="KZC97688.1"/>
    <property type="molecule type" value="Genomic_DNA"/>
</dbReference>
<dbReference type="PRINTS" id="PR01490">
    <property type="entry name" value="RTXTOXIND"/>
</dbReference>
<evidence type="ECO:0000256" key="9">
    <source>
        <dbReference type="RuleBase" id="RU365093"/>
    </source>
</evidence>
<dbReference type="InterPro" id="IPR006144">
    <property type="entry name" value="Secretion_HlyD_CS"/>
</dbReference>
<dbReference type="Gene3D" id="2.40.30.170">
    <property type="match status" value="1"/>
</dbReference>
<evidence type="ECO:0000256" key="7">
    <source>
        <dbReference type="ARBA" id="ARBA00022989"/>
    </source>
</evidence>
<evidence type="ECO:0000259" key="12">
    <source>
        <dbReference type="Pfam" id="PF26002"/>
    </source>
</evidence>
<keyword evidence="8" id="KW-0472">Membrane</keyword>
<dbReference type="Proteomes" id="UP000076167">
    <property type="component" value="Unassembled WGS sequence"/>
</dbReference>
<comment type="caution">
    <text evidence="13">The sequence shown here is derived from an EMBL/GenBank/DDBJ whole genome shotgun (WGS) entry which is preliminary data.</text>
</comment>
<comment type="subcellular location">
    <subcellularLocation>
        <location evidence="1 9">Cell inner membrane</location>
        <topology evidence="1 9">Single-pass membrane protein</topology>
    </subcellularLocation>
</comment>
<dbReference type="PANTHER" id="PTHR30386:SF27">
    <property type="entry name" value="MEMBRANE FUSION PROTEIN (MFP) FAMILY PROTEIN"/>
    <property type="match status" value="1"/>
</dbReference>
<evidence type="ECO:0000259" key="11">
    <source>
        <dbReference type="Pfam" id="PF25988"/>
    </source>
</evidence>
<feature type="coiled-coil region" evidence="10">
    <location>
        <begin position="206"/>
        <end position="233"/>
    </location>
</feature>
<evidence type="ECO:0000256" key="3">
    <source>
        <dbReference type="ARBA" id="ARBA00022448"/>
    </source>
</evidence>
<dbReference type="Pfam" id="PF25988">
    <property type="entry name" value="HH_CyaD"/>
    <property type="match status" value="1"/>
</dbReference>
<keyword evidence="6" id="KW-0812">Transmembrane</keyword>
<feature type="domain" description="AprE-like beta-barrel" evidence="12">
    <location>
        <begin position="372"/>
        <end position="459"/>
    </location>
</feature>
<keyword evidence="4 9" id="KW-1003">Cell membrane</keyword>
<dbReference type="PANTHER" id="PTHR30386">
    <property type="entry name" value="MEMBRANE FUSION SUBUNIT OF EMRAB-TOLC MULTIDRUG EFFLUX PUMP"/>
    <property type="match status" value="1"/>
</dbReference>
<dbReference type="PROSITE" id="PS00543">
    <property type="entry name" value="HLYD_FAMILY"/>
    <property type="match status" value="1"/>
</dbReference>
<dbReference type="RefSeq" id="WP_063095380.1">
    <property type="nucleotide sequence ID" value="NZ_DFMA01000003.1"/>
</dbReference>
<feature type="coiled-coil region" evidence="10">
    <location>
        <begin position="272"/>
        <end position="299"/>
    </location>
</feature>
<accession>A0ABR5XY85</accession>
<dbReference type="InterPro" id="IPR059040">
    <property type="entry name" value="HH_CyaD-like"/>
</dbReference>
<evidence type="ECO:0000313" key="14">
    <source>
        <dbReference type="Proteomes" id="UP000076167"/>
    </source>
</evidence>
<gene>
    <name evidence="13" type="ORF">AUP40_22290</name>
</gene>